<dbReference type="AlphaFoldDB" id="A0AAE0EF82"/>
<dbReference type="Pfam" id="PF05699">
    <property type="entry name" value="Dimer_Tnp_hAT"/>
    <property type="match status" value="1"/>
</dbReference>
<evidence type="ECO:0000313" key="3">
    <source>
        <dbReference type="Proteomes" id="UP001281410"/>
    </source>
</evidence>
<sequence length="156" mass="17623">MHMPDRVHKPKFSEIDYDATMSSSRIKTSFYELYDEYIRVYGPSLNIDVPQTQNVSHSLSSAGLMSLGYFSILAIIAKQIRSTPISTVVVEQEFSARGNILDTKLSLFNLESIQIQACIDDWTKAQNRQQEIDQDAPYDFFDDGQHTLMAGTDGSD</sequence>
<dbReference type="Proteomes" id="UP001281410">
    <property type="component" value="Unassembled WGS sequence"/>
</dbReference>
<evidence type="ECO:0000259" key="1">
    <source>
        <dbReference type="Pfam" id="PF05699"/>
    </source>
</evidence>
<comment type="caution">
    <text evidence="2">The sequence shown here is derived from an EMBL/GenBank/DDBJ whole genome shotgun (WGS) entry which is preliminary data.</text>
</comment>
<organism evidence="2 3">
    <name type="scientific">Dipteronia sinensis</name>
    <dbReference type="NCBI Taxonomy" id="43782"/>
    <lineage>
        <taxon>Eukaryota</taxon>
        <taxon>Viridiplantae</taxon>
        <taxon>Streptophyta</taxon>
        <taxon>Embryophyta</taxon>
        <taxon>Tracheophyta</taxon>
        <taxon>Spermatophyta</taxon>
        <taxon>Magnoliopsida</taxon>
        <taxon>eudicotyledons</taxon>
        <taxon>Gunneridae</taxon>
        <taxon>Pentapetalae</taxon>
        <taxon>rosids</taxon>
        <taxon>malvids</taxon>
        <taxon>Sapindales</taxon>
        <taxon>Sapindaceae</taxon>
        <taxon>Hippocastanoideae</taxon>
        <taxon>Acereae</taxon>
        <taxon>Dipteronia</taxon>
    </lineage>
</organism>
<name>A0AAE0EF82_9ROSI</name>
<dbReference type="InterPro" id="IPR008906">
    <property type="entry name" value="HATC_C_dom"/>
</dbReference>
<proteinExistence type="predicted"/>
<reference evidence="2" key="1">
    <citation type="journal article" date="2023" name="Plant J.">
        <title>Genome sequences and population genomics provide insights into the demographic history, inbreeding, and mutation load of two 'living fossil' tree species of Dipteronia.</title>
        <authorList>
            <person name="Feng Y."/>
            <person name="Comes H.P."/>
            <person name="Chen J."/>
            <person name="Zhu S."/>
            <person name="Lu R."/>
            <person name="Zhang X."/>
            <person name="Li P."/>
            <person name="Qiu J."/>
            <person name="Olsen K.M."/>
            <person name="Qiu Y."/>
        </authorList>
    </citation>
    <scope>NUCLEOTIDE SEQUENCE</scope>
    <source>
        <strain evidence="2">NBL</strain>
    </source>
</reference>
<dbReference type="EMBL" id="JANJYJ010000002">
    <property type="protein sequence ID" value="KAK3225909.1"/>
    <property type="molecule type" value="Genomic_DNA"/>
</dbReference>
<keyword evidence="3" id="KW-1185">Reference proteome</keyword>
<accession>A0AAE0EF82</accession>
<protein>
    <recommendedName>
        <fullName evidence="1">HAT C-terminal dimerisation domain-containing protein</fullName>
    </recommendedName>
</protein>
<dbReference type="GO" id="GO:0046983">
    <property type="term" value="F:protein dimerization activity"/>
    <property type="evidence" value="ECO:0007669"/>
    <property type="project" value="InterPro"/>
</dbReference>
<gene>
    <name evidence="2" type="ORF">Dsin_005771</name>
</gene>
<feature type="domain" description="HAT C-terminal dimerisation" evidence="1">
    <location>
        <begin position="70"/>
        <end position="122"/>
    </location>
</feature>
<evidence type="ECO:0000313" key="2">
    <source>
        <dbReference type="EMBL" id="KAK3225909.1"/>
    </source>
</evidence>